<dbReference type="AlphaFoldDB" id="A0A0K1PX71"/>
<gene>
    <name evidence="1" type="ORF">AKJ09_04383</name>
</gene>
<proteinExistence type="predicted"/>
<evidence type="ECO:0000313" key="1">
    <source>
        <dbReference type="EMBL" id="AKU97719.1"/>
    </source>
</evidence>
<sequence>MEIDREQRCPMLVTNLLGAEVQMRLRWISPRSASPSGRWSPLALFREAAEQRSR</sequence>
<accession>A0A0K1PX71</accession>
<evidence type="ECO:0000313" key="2">
    <source>
        <dbReference type="Proteomes" id="UP000064967"/>
    </source>
</evidence>
<name>A0A0K1PX71_9BACT</name>
<dbReference type="STRING" id="1391654.AKJ09_04383"/>
<dbReference type="KEGG" id="llu:AKJ09_04383"/>
<dbReference type="EMBL" id="CP012333">
    <property type="protein sequence ID" value="AKU97719.1"/>
    <property type="molecule type" value="Genomic_DNA"/>
</dbReference>
<dbReference type="Proteomes" id="UP000064967">
    <property type="component" value="Chromosome"/>
</dbReference>
<keyword evidence="2" id="KW-1185">Reference proteome</keyword>
<reference evidence="1 2" key="1">
    <citation type="submission" date="2015-08" db="EMBL/GenBank/DDBJ databases">
        <authorList>
            <person name="Babu N.S."/>
            <person name="Beckwith C.J."/>
            <person name="Beseler K.G."/>
            <person name="Brison A."/>
            <person name="Carone J.V."/>
            <person name="Caskin T.P."/>
            <person name="Diamond M."/>
            <person name="Durham M.E."/>
            <person name="Foxe J.M."/>
            <person name="Go M."/>
            <person name="Henderson B.A."/>
            <person name="Jones I.B."/>
            <person name="McGettigan J.A."/>
            <person name="Micheletti S.J."/>
            <person name="Nasrallah M.E."/>
            <person name="Ortiz D."/>
            <person name="Piller C.R."/>
            <person name="Privatt S.R."/>
            <person name="Schneider S.L."/>
            <person name="Sharp S."/>
            <person name="Smith T.C."/>
            <person name="Stanton J.D."/>
            <person name="Ullery H.E."/>
            <person name="Wilson R.J."/>
            <person name="Serrano M.G."/>
            <person name="Buck G."/>
            <person name="Lee V."/>
            <person name="Wang Y."/>
            <person name="Carvalho R."/>
            <person name="Voegtly L."/>
            <person name="Shi R."/>
            <person name="Duckworth R."/>
            <person name="Johnson A."/>
            <person name="Loviza R."/>
            <person name="Walstead R."/>
            <person name="Shah Z."/>
            <person name="Kiflezghi M."/>
            <person name="Wade K."/>
            <person name="Ball S.L."/>
            <person name="Bradley K.W."/>
            <person name="Asai D.J."/>
            <person name="Bowman C.A."/>
            <person name="Russell D.A."/>
            <person name="Pope W.H."/>
            <person name="Jacobs-Sera D."/>
            <person name="Hendrix R.W."/>
            <person name="Hatfull G.F."/>
        </authorList>
    </citation>
    <scope>NUCLEOTIDE SEQUENCE [LARGE SCALE GENOMIC DNA]</scope>
    <source>
        <strain evidence="1 2">DSM 27648</strain>
    </source>
</reference>
<protein>
    <submittedName>
        <fullName evidence="1">Uncharacterized protein</fullName>
    </submittedName>
</protein>
<organism evidence="1 2">
    <name type="scientific">Labilithrix luteola</name>
    <dbReference type="NCBI Taxonomy" id="1391654"/>
    <lineage>
        <taxon>Bacteria</taxon>
        <taxon>Pseudomonadati</taxon>
        <taxon>Myxococcota</taxon>
        <taxon>Polyangia</taxon>
        <taxon>Polyangiales</taxon>
        <taxon>Labilitrichaceae</taxon>
        <taxon>Labilithrix</taxon>
    </lineage>
</organism>